<evidence type="ECO:0000313" key="4">
    <source>
        <dbReference type="EMBL" id="CAL4067505.1"/>
    </source>
</evidence>
<evidence type="ECO:0000256" key="3">
    <source>
        <dbReference type="SAM" id="MobiDB-lite"/>
    </source>
</evidence>
<protein>
    <submittedName>
        <fullName evidence="4">Uncharacterized protein</fullName>
    </submittedName>
</protein>
<keyword evidence="2" id="KW-0677">Repeat</keyword>
<feature type="compositionally biased region" description="Basic and acidic residues" evidence="3">
    <location>
        <begin position="576"/>
        <end position="587"/>
    </location>
</feature>
<sequence>MAGAGGPHSANPHNNLSRSLDRILADAQDTCVLKLSGRKLKDFPKGASKYNLSDTVIADLSKNKLTDVPCEITSYISLEKLNLYQNVIKVLHETVISLQQLTNLNLSRNQLSVLPGCVCHLQSLRVLDVSGNRLVSLPEELGALHNLMDLDASYNQLAHLPPALGDLDNLRRLNLRRNLLQTLPTEICFLHLVWLDLSGNRISSLPTELRFMSSLVNISLDNNPLTHPPASLCTRGKVHIFKWLEMTAAKEDKKRGVLSEVEFRKLRKHASSDQYRFVNGYINPQHKRCTMDSGYNTSENGDQRWSHESQESLEYEDPRKLALRAAEYSREQRRSGGGPSVRHSVPNGGAPTTTINGTGQNYGPEHQPQSSGGGSRPASGLSTPSTLSPGDGYNLEDEFNKALKLRQQQDYENIFTNESPSPTKDSGSGAALWNVGECSSSNSNNSAYNNSSSNYNNMANNKLSTSSKYNNNGGLSSPTSHHPLPSPPLPHPHHLPDPGGGGTQPPFPPPKTLSLSHSNPSLTHHHASHIPTYREYLEAKKQQRQNENNNVYRRQDNEVSPTAENGSSSTTTTTHKSLENLTHHRSEIPSYTRPNPAGQSKAPINGLQK</sequence>
<feature type="compositionally biased region" description="Low complexity" evidence="3">
    <location>
        <begin position="474"/>
        <end position="483"/>
    </location>
</feature>
<dbReference type="PANTHER" id="PTHR48051:SF21">
    <property type="entry name" value="CALPONIN-HOMOLOGY (CH) DOMAIN-CONTAINING PROTEIN"/>
    <property type="match status" value="1"/>
</dbReference>
<dbReference type="AlphaFoldDB" id="A0AAV2Q390"/>
<dbReference type="Pfam" id="PF00560">
    <property type="entry name" value="LRR_1"/>
    <property type="match status" value="1"/>
</dbReference>
<dbReference type="SMART" id="SM00364">
    <property type="entry name" value="LRR_BAC"/>
    <property type="match status" value="5"/>
</dbReference>
<dbReference type="SMART" id="SM00369">
    <property type="entry name" value="LRR_TYP"/>
    <property type="match status" value="6"/>
</dbReference>
<evidence type="ECO:0000256" key="1">
    <source>
        <dbReference type="ARBA" id="ARBA00022614"/>
    </source>
</evidence>
<dbReference type="Gene3D" id="3.80.10.10">
    <property type="entry name" value="Ribonuclease Inhibitor"/>
    <property type="match status" value="1"/>
</dbReference>
<dbReference type="InterPro" id="IPR032675">
    <property type="entry name" value="LRR_dom_sf"/>
</dbReference>
<feature type="compositionally biased region" description="Polar residues" evidence="3">
    <location>
        <begin position="545"/>
        <end position="566"/>
    </location>
</feature>
<feature type="compositionally biased region" description="Polar residues" evidence="3">
    <location>
        <begin position="462"/>
        <end position="473"/>
    </location>
</feature>
<evidence type="ECO:0000256" key="2">
    <source>
        <dbReference type="ARBA" id="ARBA00022737"/>
    </source>
</evidence>
<comment type="caution">
    <text evidence="4">The sequence shown here is derived from an EMBL/GenBank/DDBJ whole genome shotgun (WGS) entry which is preliminary data.</text>
</comment>
<feature type="compositionally biased region" description="Low complexity" evidence="3">
    <location>
        <begin position="439"/>
        <end position="461"/>
    </location>
</feature>
<feature type="region of interest" description="Disordered" evidence="3">
    <location>
        <begin position="438"/>
        <end position="609"/>
    </location>
</feature>
<dbReference type="GO" id="GO:0005737">
    <property type="term" value="C:cytoplasm"/>
    <property type="evidence" value="ECO:0007669"/>
    <property type="project" value="TreeGrafter"/>
</dbReference>
<keyword evidence="5" id="KW-1185">Reference proteome</keyword>
<dbReference type="InterPro" id="IPR001611">
    <property type="entry name" value="Leu-rich_rpt"/>
</dbReference>
<feature type="compositionally biased region" description="Basic and acidic residues" evidence="3">
    <location>
        <begin position="301"/>
        <end position="320"/>
    </location>
</feature>
<proteinExistence type="predicted"/>
<dbReference type="SUPFAM" id="SSF52058">
    <property type="entry name" value="L domain-like"/>
    <property type="match status" value="1"/>
</dbReference>
<dbReference type="EMBL" id="CAXKWB010002730">
    <property type="protein sequence ID" value="CAL4067505.1"/>
    <property type="molecule type" value="Genomic_DNA"/>
</dbReference>
<feature type="compositionally biased region" description="Polar residues" evidence="3">
    <location>
        <begin position="513"/>
        <end position="522"/>
    </location>
</feature>
<name>A0AAV2Q390_MEGNR</name>
<reference evidence="4 5" key="1">
    <citation type="submission" date="2024-05" db="EMBL/GenBank/DDBJ databases">
        <authorList>
            <person name="Wallberg A."/>
        </authorList>
    </citation>
    <scope>NUCLEOTIDE SEQUENCE [LARGE SCALE GENOMIC DNA]</scope>
</reference>
<accession>A0AAV2Q390</accession>
<feature type="region of interest" description="Disordered" evidence="3">
    <location>
        <begin position="288"/>
        <end position="395"/>
    </location>
</feature>
<dbReference type="Proteomes" id="UP001497623">
    <property type="component" value="Unassembled WGS sequence"/>
</dbReference>
<evidence type="ECO:0000313" key="5">
    <source>
        <dbReference type="Proteomes" id="UP001497623"/>
    </source>
</evidence>
<keyword evidence="1" id="KW-0433">Leucine-rich repeat</keyword>
<dbReference type="Pfam" id="PF13855">
    <property type="entry name" value="LRR_8"/>
    <property type="match status" value="1"/>
</dbReference>
<feature type="compositionally biased region" description="Polar residues" evidence="3">
    <location>
        <begin position="350"/>
        <end position="361"/>
    </location>
</feature>
<dbReference type="InterPro" id="IPR050216">
    <property type="entry name" value="LRR_domain-containing"/>
</dbReference>
<organism evidence="4 5">
    <name type="scientific">Meganyctiphanes norvegica</name>
    <name type="common">Northern krill</name>
    <name type="synonym">Thysanopoda norvegica</name>
    <dbReference type="NCBI Taxonomy" id="48144"/>
    <lineage>
        <taxon>Eukaryota</taxon>
        <taxon>Metazoa</taxon>
        <taxon>Ecdysozoa</taxon>
        <taxon>Arthropoda</taxon>
        <taxon>Crustacea</taxon>
        <taxon>Multicrustacea</taxon>
        <taxon>Malacostraca</taxon>
        <taxon>Eumalacostraca</taxon>
        <taxon>Eucarida</taxon>
        <taxon>Euphausiacea</taxon>
        <taxon>Euphausiidae</taxon>
        <taxon>Meganyctiphanes</taxon>
    </lineage>
</organism>
<dbReference type="PANTHER" id="PTHR48051">
    <property type="match status" value="1"/>
</dbReference>
<dbReference type="PROSITE" id="PS51450">
    <property type="entry name" value="LRR"/>
    <property type="match status" value="3"/>
</dbReference>
<gene>
    <name evidence="4" type="ORF">MNOR_LOCUS6559</name>
</gene>
<dbReference type="InterPro" id="IPR003591">
    <property type="entry name" value="Leu-rich_rpt_typical-subtyp"/>
</dbReference>